<reference evidence="8 9" key="1">
    <citation type="journal article" date="2013" name="Genome Announc.">
        <title>Draft Genome Sequence of an Alphaproteobacterium, Caenispirillum salinarum AK4(T), Isolated from a Solar Saltern.</title>
        <authorList>
            <person name="Khatri I."/>
            <person name="Singh A."/>
            <person name="Korpole S."/>
            <person name="Pinnaka A.K."/>
            <person name="Subramanian S."/>
        </authorList>
    </citation>
    <scope>NUCLEOTIDE SEQUENCE [LARGE SCALE GENOMIC DNA]</scope>
    <source>
        <strain evidence="8 9">AK4</strain>
    </source>
</reference>
<dbReference type="GO" id="GO:0005524">
    <property type="term" value="F:ATP binding"/>
    <property type="evidence" value="ECO:0007669"/>
    <property type="project" value="InterPro"/>
</dbReference>
<protein>
    <recommendedName>
        <fullName evidence="3">Alanine--tRNA ligase</fullName>
    </recommendedName>
    <alternativeName>
        <fullName evidence="6">Alanyl-tRNA synthetase</fullName>
    </alternativeName>
</protein>
<evidence type="ECO:0000256" key="2">
    <source>
        <dbReference type="ARBA" id="ARBA00004496"/>
    </source>
</evidence>
<gene>
    <name evidence="8" type="ORF">C882_3741</name>
</gene>
<dbReference type="InterPro" id="IPR051335">
    <property type="entry name" value="Alanyl-tRNA_Editing_Enzymes"/>
</dbReference>
<dbReference type="GO" id="GO:0005737">
    <property type="term" value="C:cytoplasm"/>
    <property type="evidence" value="ECO:0007669"/>
    <property type="project" value="UniProtKB-SubCell"/>
</dbReference>
<accession>K9HLY8</accession>
<dbReference type="PROSITE" id="PS50860">
    <property type="entry name" value="AA_TRNA_LIGASE_II_ALA"/>
    <property type="match status" value="1"/>
</dbReference>
<dbReference type="AlphaFoldDB" id="K9HLY8"/>
<dbReference type="PANTHER" id="PTHR43462:SF1">
    <property type="entry name" value="ALANYL-TRNA EDITING PROTEIN AARSD1"/>
    <property type="match status" value="1"/>
</dbReference>
<dbReference type="InterPro" id="IPR012947">
    <property type="entry name" value="tRNA_SAD"/>
</dbReference>
<dbReference type="eggNOG" id="COG2872">
    <property type="taxonomic scope" value="Bacteria"/>
</dbReference>
<dbReference type="OrthoDB" id="9812949at2"/>
<feature type="domain" description="Alanyl-transfer RNA synthetases family profile" evidence="7">
    <location>
        <begin position="1"/>
        <end position="236"/>
    </location>
</feature>
<dbReference type="InterPro" id="IPR018165">
    <property type="entry name" value="Ala-tRNA-synth_IIc_core"/>
</dbReference>
<evidence type="ECO:0000256" key="6">
    <source>
        <dbReference type="ARBA" id="ARBA00032577"/>
    </source>
</evidence>
<dbReference type="GO" id="GO:0002161">
    <property type="term" value="F:aminoacyl-tRNA deacylase activity"/>
    <property type="evidence" value="ECO:0007669"/>
    <property type="project" value="UniProtKB-ARBA"/>
</dbReference>
<comment type="subcellular location">
    <subcellularLocation>
        <location evidence="2">Cytoplasm</location>
    </subcellularLocation>
</comment>
<comment type="caution">
    <text evidence="8">The sequence shown here is derived from an EMBL/GenBank/DDBJ whole genome shotgun (WGS) entry which is preliminary data.</text>
</comment>
<dbReference type="GO" id="GO:0004813">
    <property type="term" value="F:alanine-tRNA ligase activity"/>
    <property type="evidence" value="ECO:0007669"/>
    <property type="project" value="InterPro"/>
</dbReference>
<comment type="cofactor">
    <cofactor evidence="1">
        <name>Zn(2+)</name>
        <dbReference type="ChEBI" id="CHEBI:29105"/>
    </cofactor>
</comment>
<dbReference type="PATRIC" id="fig|1238182.3.peg.1404"/>
<dbReference type="EMBL" id="ANHY01000006">
    <property type="protein sequence ID" value="EKV31368.1"/>
    <property type="molecule type" value="Genomic_DNA"/>
</dbReference>
<evidence type="ECO:0000256" key="5">
    <source>
        <dbReference type="ARBA" id="ARBA00022833"/>
    </source>
</evidence>
<dbReference type="InterPro" id="IPR018163">
    <property type="entry name" value="Thr/Ala-tRNA-synth_IIc_edit"/>
</dbReference>
<dbReference type="STRING" id="1238182.C882_3741"/>
<dbReference type="InterPro" id="IPR018164">
    <property type="entry name" value="Ala-tRNA-synth_IIc_N"/>
</dbReference>
<dbReference type="GO" id="GO:0003676">
    <property type="term" value="F:nucleic acid binding"/>
    <property type="evidence" value="ECO:0007669"/>
    <property type="project" value="InterPro"/>
</dbReference>
<dbReference type="Gene3D" id="3.30.980.10">
    <property type="entry name" value="Threonyl-trna Synthetase, Chain A, domain 2"/>
    <property type="match status" value="1"/>
</dbReference>
<sequence>MTDELFREDSYLKECAATVTRAADGAVCLDRTVFYPMGGGQPGDSGVLKLADGGAVRIADTRKDKDTGDILHILAEGETAPAEGAAVTVVLDWDRRHRHMRMHSCLHLLCSLVPGAVTGGNVSDAKGRLDFDLEESPDKAELTEKLNALIAADAPVAHSWIADEELEANPEMVRTMSVKPPMGQGRVRIISVQGVDTQPCGGTHVARTGEIGPVEVAKIEKKGRMNRRISVAFMSG</sequence>
<evidence type="ECO:0000256" key="3">
    <source>
        <dbReference type="ARBA" id="ARBA00017959"/>
    </source>
</evidence>
<evidence type="ECO:0000313" key="8">
    <source>
        <dbReference type="EMBL" id="EKV31368.1"/>
    </source>
</evidence>
<keyword evidence="9" id="KW-1185">Reference proteome</keyword>
<keyword evidence="4" id="KW-0479">Metal-binding</keyword>
<dbReference type="SUPFAM" id="SSF55186">
    <property type="entry name" value="ThrRS/AlaRS common domain"/>
    <property type="match status" value="1"/>
</dbReference>
<dbReference type="GO" id="GO:0046872">
    <property type="term" value="F:metal ion binding"/>
    <property type="evidence" value="ECO:0007669"/>
    <property type="project" value="UniProtKB-KW"/>
</dbReference>
<dbReference type="PANTHER" id="PTHR43462">
    <property type="entry name" value="ALANYL-TRNA EDITING PROTEIN"/>
    <property type="match status" value="1"/>
</dbReference>
<proteinExistence type="predicted"/>
<name>K9HLY8_9PROT</name>
<dbReference type="Proteomes" id="UP000009881">
    <property type="component" value="Unassembled WGS sequence"/>
</dbReference>
<evidence type="ECO:0000256" key="4">
    <source>
        <dbReference type="ARBA" id="ARBA00022723"/>
    </source>
</evidence>
<dbReference type="SUPFAM" id="SSF50447">
    <property type="entry name" value="Translation proteins"/>
    <property type="match status" value="1"/>
</dbReference>
<dbReference type="RefSeq" id="WP_009539849.1">
    <property type="nucleotide sequence ID" value="NZ_ANHY01000006.1"/>
</dbReference>
<keyword evidence="5" id="KW-0862">Zinc</keyword>
<evidence type="ECO:0000256" key="1">
    <source>
        <dbReference type="ARBA" id="ARBA00001947"/>
    </source>
</evidence>
<dbReference type="Pfam" id="PF01411">
    <property type="entry name" value="tRNA-synt_2c"/>
    <property type="match status" value="1"/>
</dbReference>
<organism evidence="8 9">
    <name type="scientific">Caenispirillum salinarum AK4</name>
    <dbReference type="NCBI Taxonomy" id="1238182"/>
    <lineage>
        <taxon>Bacteria</taxon>
        <taxon>Pseudomonadati</taxon>
        <taxon>Pseudomonadota</taxon>
        <taxon>Alphaproteobacteria</taxon>
        <taxon>Rhodospirillales</taxon>
        <taxon>Novispirillaceae</taxon>
        <taxon>Caenispirillum</taxon>
    </lineage>
</organism>
<dbReference type="Pfam" id="PF07973">
    <property type="entry name" value="tRNA_SAD"/>
    <property type="match status" value="1"/>
</dbReference>
<dbReference type="SMART" id="SM00863">
    <property type="entry name" value="tRNA_SAD"/>
    <property type="match status" value="1"/>
</dbReference>
<dbReference type="InterPro" id="IPR009000">
    <property type="entry name" value="Transl_B-barrel_sf"/>
</dbReference>
<dbReference type="Gene3D" id="2.40.30.130">
    <property type="match status" value="1"/>
</dbReference>
<evidence type="ECO:0000259" key="7">
    <source>
        <dbReference type="PROSITE" id="PS50860"/>
    </source>
</evidence>
<evidence type="ECO:0000313" key="9">
    <source>
        <dbReference type="Proteomes" id="UP000009881"/>
    </source>
</evidence>
<dbReference type="GO" id="GO:0006419">
    <property type="term" value="P:alanyl-tRNA aminoacylation"/>
    <property type="evidence" value="ECO:0007669"/>
    <property type="project" value="InterPro"/>
</dbReference>